<comment type="caution">
    <text evidence="1">The sequence shown here is derived from an EMBL/GenBank/DDBJ whole genome shotgun (WGS) entry which is preliminary data.</text>
</comment>
<keyword evidence="2" id="KW-1185">Reference proteome</keyword>
<organism evidence="1 2">
    <name type="scientific">Waltera acetigignens</name>
    <dbReference type="NCBI Taxonomy" id="2981769"/>
    <lineage>
        <taxon>Bacteria</taxon>
        <taxon>Bacillati</taxon>
        <taxon>Bacillota</taxon>
        <taxon>Clostridia</taxon>
        <taxon>Lachnospirales</taxon>
        <taxon>Lachnospiraceae</taxon>
        <taxon>Waltera</taxon>
    </lineage>
</organism>
<reference evidence="1 2" key="1">
    <citation type="submission" date="2021-10" db="EMBL/GenBank/DDBJ databases">
        <title>Anaerobic single-cell dispensing facilitates the cultivation of human gut bacteria.</title>
        <authorList>
            <person name="Afrizal A."/>
        </authorList>
    </citation>
    <scope>NUCLEOTIDE SEQUENCE [LARGE SCALE GENOMIC DNA]</scope>
    <source>
        <strain evidence="1 2">CLA-AA-H273</strain>
    </source>
</reference>
<dbReference type="SUPFAM" id="SSF52540">
    <property type="entry name" value="P-loop containing nucleoside triphosphate hydrolases"/>
    <property type="match status" value="1"/>
</dbReference>
<dbReference type="EMBL" id="JAJEPV010000090">
    <property type="protein sequence ID" value="MCC2121440.1"/>
    <property type="molecule type" value="Genomic_DNA"/>
</dbReference>
<evidence type="ECO:0000313" key="2">
    <source>
        <dbReference type="Proteomes" id="UP001197795"/>
    </source>
</evidence>
<dbReference type="Proteomes" id="UP001197795">
    <property type="component" value="Unassembled WGS sequence"/>
</dbReference>
<name>A0AAE3D9W9_9FIRM</name>
<dbReference type="AlphaFoldDB" id="A0AAE3D9W9"/>
<sequence>MLNWNFKDTISYQGETTTQDSRKFEFLVEVYLKKRFPLENWRLTKATRDGNRDLENFCEFSGTSMWAEVKYTIHTDENISSRKYDSTLVSSMFEKNLIKIFFISSTSMGNNLIERIKKFYYLSTVKKIAFVDGYALAYWLKKNPDVETFFFNTPVNYTPPTAPNVQLQCIRILYESDSYTIDSVLEDEVVYPLYLSNNYILEGEFTAYGFDTTPLFLYCNNELLYKETVPPEITTFSLNLGELEEEFDINKEFSLDIYYKLHNKRIDCGNYKLRFASLGRIFSNQSQVYISVQNGIKSANNKMYNIYGPHGSGKSWLLNNLKNDTLKGITPDKKIIYINFTGQMTDGADICRLIFTLVFNFYSLSISATAFTHYCRENSIANSFFNSKNIELLIQALQDEDYLTIQKTLCGSIFSKTKKIFEACNDFAYERIYFIDNVNLLNETNYSIFKEILNAFNPRKNISFVIAGREPLDFSNMENIPLEYIEDAEILGIINECIPFTVNNLNEIVPNKHYLKYPGLLHSFAQEIGSFHSSREIKQFYIDSFYNNAVRYIKGTFVFDDVLLLLICIMKDGVPYAVLQELAFNKIKYLLGKKYIIHNGDYVYPNFEIWNKYIPQKVIEDYKEKIVPCLQNFMVRDKDRKELYQCALIEYYPQYYNLYFDSIYEYIDVCFKNNKYSKVLSLCESLKKGSVYYGGPAEKIENVKYFLAFSYMHCDISQKALGIFYEITSNYKLKAKDNLYFKAEAQIIDAKYWSFQEFKTLPAYINEFRKSWSIIEPKNPQLEARSFLTATNRMMVTYLALDKIRLANKWLQKNVRLAIKYESDEHLGYTYMDYAKGIYHLNLSLALKYLELADLHFQMPSEHRRHLDCQCEIQYVKFLLGTGSIEQLQLSQEALFENQYWIQYYKCHLKLSVCYILMGKREEALQHLLEAEAPAIMKNDERIKYLCCMIGTFLYSDPIPYENLALAGTSYHKIIRNTHLNFKQSNAVIYNAKETSPSYNLDPRVW</sequence>
<dbReference type="InterPro" id="IPR027417">
    <property type="entry name" value="P-loop_NTPase"/>
</dbReference>
<proteinExistence type="predicted"/>
<dbReference type="Gene3D" id="3.40.50.300">
    <property type="entry name" value="P-loop containing nucleotide triphosphate hydrolases"/>
    <property type="match status" value="1"/>
</dbReference>
<gene>
    <name evidence="1" type="ORF">LKD75_17965</name>
</gene>
<protein>
    <submittedName>
        <fullName evidence="1">Uncharacterized protein</fullName>
    </submittedName>
</protein>
<dbReference type="RefSeq" id="WP_227734058.1">
    <property type="nucleotide sequence ID" value="NZ_JAJEPV010000090.1"/>
</dbReference>
<evidence type="ECO:0000313" key="1">
    <source>
        <dbReference type="EMBL" id="MCC2121440.1"/>
    </source>
</evidence>
<accession>A0AAE3D9W9</accession>